<comment type="caution">
    <text evidence="1">The sequence shown here is derived from an EMBL/GenBank/DDBJ whole genome shotgun (WGS) entry which is preliminary data.</text>
</comment>
<keyword evidence="2" id="KW-1185">Reference proteome</keyword>
<reference evidence="1" key="1">
    <citation type="journal article" date="2023" name="Plant J.">
        <title>The genome of the king protea, Protea cynaroides.</title>
        <authorList>
            <person name="Chang J."/>
            <person name="Duong T.A."/>
            <person name="Schoeman C."/>
            <person name="Ma X."/>
            <person name="Roodt D."/>
            <person name="Barker N."/>
            <person name="Li Z."/>
            <person name="Van de Peer Y."/>
            <person name="Mizrachi E."/>
        </authorList>
    </citation>
    <scope>NUCLEOTIDE SEQUENCE</scope>
    <source>
        <tissue evidence="1">Young leaves</tissue>
    </source>
</reference>
<name>A0A9Q0KBB9_9MAGN</name>
<sequence>MRLPAANPLTQLPVLAANPLPQSPVPRTQPQSQPQALIKTHTQPLISSFYHSPTTRLYLLGKDPPSAKDLSIVEKLLPLQLAMDHTYVASKTSATSTSALMETRSPGMVKFRRRVEMYGTEPSRCKRRQLFLLVSIVADQICHDSRKLGFFQVLIDRKINCKDLCDGIYSFNDAKWKEQRPCRIVRLISKGFRISMDKRDQPMDTVFLDELRSRIAYKSNRSKVVMSPKNCETIRKGGQRRRVRPVSN</sequence>
<accession>A0A9Q0KBB9</accession>
<proteinExistence type="predicted"/>
<organism evidence="1 2">
    <name type="scientific">Protea cynaroides</name>
    <dbReference type="NCBI Taxonomy" id="273540"/>
    <lineage>
        <taxon>Eukaryota</taxon>
        <taxon>Viridiplantae</taxon>
        <taxon>Streptophyta</taxon>
        <taxon>Embryophyta</taxon>
        <taxon>Tracheophyta</taxon>
        <taxon>Spermatophyta</taxon>
        <taxon>Magnoliopsida</taxon>
        <taxon>Proteales</taxon>
        <taxon>Proteaceae</taxon>
        <taxon>Protea</taxon>
    </lineage>
</organism>
<protein>
    <submittedName>
        <fullName evidence="1">Uncharacterized protein</fullName>
    </submittedName>
</protein>
<gene>
    <name evidence="1" type="ORF">NE237_019161</name>
</gene>
<dbReference type="EMBL" id="JAMYWD010000007">
    <property type="protein sequence ID" value="KAJ4967312.1"/>
    <property type="molecule type" value="Genomic_DNA"/>
</dbReference>
<dbReference type="Proteomes" id="UP001141806">
    <property type="component" value="Unassembled WGS sequence"/>
</dbReference>
<dbReference type="AlphaFoldDB" id="A0A9Q0KBB9"/>
<evidence type="ECO:0000313" key="1">
    <source>
        <dbReference type="EMBL" id="KAJ4967312.1"/>
    </source>
</evidence>
<evidence type="ECO:0000313" key="2">
    <source>
        <dbReference type="Proteomes" id="UP001141806"/>
    </source>
</evidence>